<evidence type="ECO:0000313" key="2">
    <source>
        <dbReference type="EMBL" id="SNT33800.1"/>
    </source>
</evidence>
<feature type="domain" description="LUD" evidence="1">
    <location>
        <begin position="96"/>
        <end position="193"/>
    </location>
</feature>
<accession>A0A239LU55</accession>
<dbReference type="SUPFAM" id="SSF100950">
    <property type="entry name" value="NagB/RpiA/CoA transferase-like"/>
    <property type="match status" value="1"/>
</dbReference>
<sequence>MSSRDSILAAVARNQPELLPLQEVPSFASEEANLGEKFSTVAVSIGSKVFRVQSIEEAKQILLKEHSGARRVISVFPEFADVAEASPVSDTDPHTLADVDLAVLPAQLGVAENAALWVTDAQLPLRVLPFICQNLALVVPQQNIIPLMHHAYDVIGAQEYGFGTFIAGPSKTADIEQSLVLGAHGARTLSVFILV</sequence>
<evidence type="ECO:0000313" key="3">
    <source>
        <dbReference type="Proteomes" id="UP000198432"/>
    </source>
</evidence>
<keyword evidence="3" id="KW-1185">Reference proteome</keyword>
<dbReference type="RefSeq" id="WP_089321968.1">
    <property type="nucleotide sequence ID" value="NZ_FZOQ01000051.1"/>
</dbReference>
<evidence type="ECO:0000259" key="1">
    <source>
        <dbReference type="Pfam" id="PF02589"/>
    </source>
</evidence>
<dbReference type="Pfam" id="PF02589">
    <property type="entry name" value="LUD_dom"/>
    <property type="match status" value="1"/>
</dbReference>
<dbReference type="PANTHER" id="PTHR43682">
    <property type="entry name" value="LACTATE UTILIZATION PROTEIN C"/>
    <property type="match status" value="1"/>
</dbReference>
<proteinExistence type="predicted"/>
<dbReference type="EMBL" id="FZOQ01000051">
    <property type="protein sequence ID" value="SNT33800.1"/>
    <property type="molecule type" value="Genomic_DNA"/>
</dbReference>
<dbReference type="PANTHER" id="PTHR43682:SF1">
    <property type="entry name" value="LACTATE UTILIZATION PROTEIN C"/>
    <property type="match status" value="1"/>
</dbReference>
<dbReference type="InterPro" id="IPR037171">
    <property type="entry name" value="NagB/RpiA_transferase-like"/>
</dbReference>
<dbReference type="Gene3D" id="3.40.50.10420">
    <property type="entry name" value="NagB/RpiA/CoA transferase-like"/>
    <property type="match status" value="1"/>
</dbReference>
<dbReference type="InterPro" id="IPR024185">
    <property type="entry name" value="FTHF_cligase-like_sf"/>
</dbReference>
<name>A0A239LU55_9BACT</name>
<dbReference type="Proteomes" id="UP000198432">
    <property type="component" value="Unassembled WGS sequence"/>
</dbReference>
<dbReference type="AlphaFoldDB" id="A0A239LU55"/>
<dbReference type="InterPro" id="IPR003741">
    <property type="entry name" value="LUD_dom"/>
</dbReference>
<gene>
    <name evidence="2" type="ORF">SAMN06296052_1512</name>
</gene>
<dbReference type="OrthoDB" id="9794157at2"/>
<protein>
    <submittedName>
        <fullName evidence="2">L-lactate dehydrogenase complex protein LldG</fullName>
    </submittedName>
</protein>
<organism evidence="2 3">
    <name type="scientific">Pontibacter ummariensis</name>
    <dbReference type="NCBI Taxonomy" id="1610492"/>
    <lineage>
        <taxon>Bacteria</taxon>
        <taxon>Pseudomonadati</taxon>
        <taxon>Bacteroidota</taxon>
        <taxon>Cytophagia</taxon>
        <taxon>Cytophagales</taxon>
        <taxon>Hymenobacteraceae</taxon>
        <taxon>Pontibacter</taxon>
    </lineage>
</organism>
<reference evidence="3" key="1">
    <citation type="submission" date="2017-06" db="EMBL/GenBank/DDBJ databases">
        <authorList>
            <person name="Varghese N."/>
            <person name="Submissions S."/>
        </authorList>
    </citation>
    <scope>NUCLEOTIDE SEQUENCE [LARGE SCALE GENOMIC DNA]</scope>
    <source>
        <strain evidence="3">NKM1</strain>
    </source>
</reference>